<dbReference type="SUPFAM" id="SSF109998">
    <property type="entry name" value="Triger factor/SurA peptide-binding domain-like"/>
    <property type="match status" value="1"/>
</dbReference>
<protein>
    <recommendedName>
        <fullName evidence="2">peptidylprolyl isomerase</fullName>
        <ecNumber evidence="2">5.2.1.8</ecNumber>
    </recommendedName>
</protein>
<dbReference type="PANTHER" id="PTHR47245:SF1">
    <property type="entry name" value="FOLDASE PROTEIN PRSA"/>
    <property type="match status" value="1"/>
</dbReference>
<dbReference type="SUPFAM" id="SSF54534">
    <property type="entry name" value="FKBP-like"/>
    <property type="match status" value="1"/>
</dbReference>
<dbReference type="InterPro" id="IPR027304">
    <property type="entry name" value="Trigger_fact/SurA_dom_sf"/>
</dbReference>
<comment type="catalytic activity">
    <reaction evidence="1">
        <text>[protein]-peptidylproline (omega=180) = [protein]-peptidylproline (omega=0)</text>
        <dbReference type="Rhea" id="RHEA:16237"/>
        <dbReference type="Rhea" id="RHEA-COMP:10747"/>
        <dbReference type="Rhea" id="RHEA-COMP:10748"/>
        <dbReference type="ChEBI" id="CHEBI:83833"/>
        <dbReference type="ChEBI" id="CHEBI:83834"/>
        <dbReference type="EC" id="5.2.1.8"/>
    </reaction>
</comment>
<evidence type="ECO:0000313" key="10">
    <source>
        <dbReference type="Proteomes" id="UP000185669"/>
    </source>
</evidence>
<dbReference type="OrthoDB" id="14196at2"/>
<sequence length="350" mass="39915">MNLKKNFLIITAVFLLVLSMPVMAQEQNAQETKTEKVKEAVTEQTPEVAAYVNGEEISMQELEQFAGVRNILMQLLQSNQEFASVILQTEAGKNVVDEFRKLKLEQLITNELLVQEAKDRGIEVSDQEMNNIFDQQVNALKQQNNLNDEQLEKAIQQQGFESMQQYKDMFFENNMNGFLVNKLREEVVRDVSVSDDEAKEYYDNNKQKYETSEQKKVSHILFDEKEKAEEVLAKINNGADFAEMAKEYSTGPTAENGGDLGFITANEQGLDKTFRDAAMKLSVGEVSSEPVKTQFGYHLIKVTDSREAGTRDFEEVKSQIKSQLRSQKQNQAFQDFVEGLREDAEIDVKL</sequence>
<dbReference type="InterPro" id="IPR050245">
    <property type="entry name" value="PrsA_foldase"/>
</dbReference>
<dbReference type="Proteomes" id="UP000185669">
    <property type="component" value="Unassembled WGS sequence"/>
</dbReference>
<keyword evidence="5 6" id="KW-0413">Isomerase</keyword>
<evidence type="ECO:0000256" key="6">
    <source>
        <dbReference type="PROSITE-ProRule" id="PRU00278"/>
    </source>
</evidence>
<keyword evidence="10" id="KW-1185">Reference proteome</keyword>
<keyword evidence="4 6" id="KW-0697">Rotamase</keyword>
<dbReference type="InterPro" id="IPR046357">
    <property type="entry name" value="PPIase_dom_sf"/>
</dbReference>
<evidence type="ECO:0000256" key="2">
    <source>
        <dbReference type="ARBA" id="ARBA00013194"/>
    </source>
</evidence>
<evidence type="ECO:0000256" key="7">
    <source>
        <dbReference type="SAM" id="SignalP"/>
    </source>
</evidence>
<feature type="domain" description="PpiC" evidence="8">
    <location>
        <begin position="212"/>
        <end position="304"/>
    </location>
</feature>
<dbReference type="STRING" id="56779.SAMN05421834_11941"/>
<keyword evidence="3 7" id="KW-0732">Signal</keyword>
<name>A0A1N6ZSZ8_9FIRM</name>
<feature type="signal peptide" evidence="7">
    <location>
        <begin position="1"/>
        <end position="24"/>
    </location>
</feature>
<dbReference type="Pfam" id="PF13624">
    <property type="entry name" value="SurA_N_3"/>
    <property type="match status" value="1"/>
</dbReference>
<reference evidence="10" key="1">
    <citation type="submission" date="2017-01" db="EMBL/GenBank/DDBJ databases">
        <authorList>
            <person name="Varghese N."/>
            <person name="Submissions S."/>
        </authorList>
    </citation>
    <scope>NUCLEOTIDE SEQUENCE [LARGE SCALE GENOMIC DNA]</scope>
    <source>
        <strain evidence="10">ATCC 700103</strain>
    </source>
</reference>
<evidence type="ECO:0000256" key="1">
    <source>
        <dbReference type="ARBA" id="ARBA00000971"/>
    </source>
</evidence>
<dbReference type="Pfam" id="PF13145">
    <property type="entry name" value="Rotamase_2"/>
    <property type="match status" value="1"/>
</dbReference>
<accession>A0A1N6ZSZ8</accession>
<dbReference type="InterPro" id="IPR000297">
    <property type="entry name" value="PPIase_PpiC"/>
</dbReference>
<dbReference type="GO" id="GO:0003755">
    <property type="term" value="F:peptidyl-prolyl cis-trans isomerase activity"/>
    <property type="evidence" value="ECO:0007669"/>
    <property type="project" value="UniProtKB-KW"/>
</dbReference>
<evidence type="ECO:0000256" key="4">
    <source>
        <dbReference type="ARBA" id="ARBA00023110"/>
    </source>
</evidence>
<dbReference type="EC" id="5.2.1.8" evidence="2"/>
<dbReference type="EMBL" id="FTNC01000019">
    <property type="protein sequence ID" value="SIR30022.1"/>
    <property type="molecule type" value="Genomic_DNA"/>
</dbReference>
<gene>
    <name evidence="9" type="ORF">SAMN05421834_11941</name>
</gene>
<dbReference type="AlphaFoldDB" id="A0A1N6ZSZ8"/>
<dbReference type="Gene3D" id="1.10.4030.10">
    <property type="entry name" value="Porin chaperone SurA, peptide-binding domain"/>
    <property type="match status" value="1"/>
</dbReference>
<evidence type="ECO:0000256" key="5">
    <source>
        <dbReference type="ARBA" id="ARBA00023235"/>
    </source>
</evidence>
<organism evidence="9 10">
    <name type="scientific">Halanaerobium kushneri</name>
    <dbReference type="NCBI Taxonomy" id="56779"/>
    <lineage>
        <taxon>Bacteria</taxon>
        <taxon>Bacillati</taxon>
        <taxon>Bacillota</taxon>
        <taxon>Clostridia</taxon>
        <taxon>Halanaerobiales</taxon>
        <taxon>Halanaerobiaceae</taxon>
        <taxon>Halanaerobium</taxon>
    </lineage>
</organism>
<feature type="chain" id="PRO_5039362407" description="peptidylprolyl isomerase" evidence="7">
    <location>
        <begin position="25"/>
        <end position="350"/>
    </location>
</feature>
<dbReference type="PANTHER" id="PTHR47245">
    <property type="entry name" value="PEPTIDYLPROLYL ISOMERASE"/>
    <property type="match status" value="1"/>
</dbReference>
<proteinExistence type="predicted"/>
<dbReference type="PROSITE" id="PS50198">
    <property type="entry name" value="PPIC_PPIASE_2"/>
    <property type="match status" value="1"/>
</dbReference>
<dbReference type="Gene3D" id="3.10.50.40">
    <property type="match status" value="1"/>
</dbReference>
<evidence type="ECO:0000256" key="3">
    <source>
        <dbReference type="ARBA" id="ARBA00022729"/>
    </source>
</evidence>
<dbReference type="RefSeq" id="WP_076545641.1">
    <property type="nucleotide sequence ID" value="NZ_FTNC01000019.1"/>
</dbReference>
<evidence type="ECO:0000313" key="9">
    <source>
        <dbReference type="EMBL" id="SIR30022.1"/>
    </source>
</evidence>
<evidence type="ECO:0000259" key="8">
    <source>
        <dbReference type="PROSITE" id="PS50198"/>
    </source>
</evidence>